<dbReference type="InterPro" id="IPR006102">
    <property type="entry name" value="Ig-like_GH2"/>
</dbReference>
<dbReference type="OrthoDB" id="9814867at2"/>
<evidence type="ECO:0000259" key="2">
    <source>
        <dbReference type="Pfam" id="PF00703"/>
    </source>
</evidence>
<feature type="domain" description="Glycoside hydrolase family 2 immunoglobulin-like beta-sandwich" evidence="2">
    <location>
        <begin position="230"/>
        <end position="329"/>
    </location>
</feature>
<dbReference type="PANTHER" id="PTHR42732:SF1">
    <property type="entry name" value="BETA-MANNOSIDASE"/>
    <property type="match status" value="1"/>
</dbReference>
<dbReference type="InterPro" id="IPR008979">
    <property type="entry name" value="Galactose-bd-like_sf"/>
</dbReference>
<comment type="similarity">
    <text evidence="1">Belongs to the glycosyl hydrolase 2 family.</text>
</comment>
<dbReference type="PANTHER" id="PTHR42732">
    <property type="entry name" value="BETA-GALACTOSIDASE"/>
    <property type="match status" value="1"/>
</dbReference>
<dbReference type="AlphaFoldDB" id="A0A3S0INS1"/>
<dbReference type="InterPro" id="IPR051913">
    <property type="entry name" value="GH2_Domain-Containing"/>
</dbReference>
<evidence type="ECO:0000259" key="4">
    <source>
        <dbReference type="Pfam" id="PF02837"/>
    </source>
</evidence>
<dbReference type="InterPro" id="IPR017853">
    <property type="entry name" value="GH"/>
</dbReference>
<dbReference type="Gene3D" id="2.60.120.260">
    <property type="entry name" value="Galactose-binding domain-like"/>
    <property type="match status" value="1"/>
</dbReference>
<dbReference type="Pfam" id="PF02837">
    <property type="entry name" value="Glyco_hydro_2_N"/>
    <property type="match status" value="1"/>
</dbReference>
<dbReference type="EMBL" id="RQPJ01000002">
    <property type="protein sequence ID" value="RTE54191.1"/>
    <property type="molecule type" value="Genomic_DNA"/>
</dbReference>
<dbReference type="SUPFAM" id="SSF51445">
    <property type="entry name" value="(Trans)glycosidases"/>
    <property type="match status" value="1"/>
</dbReference>
<feature type="domain" description="Glycoside hydrolase family 2 catalytic" evidence="3">
    <location>
        <begin position="332"/>
        <end position="478"/>
    </location>
</feature>
<dbReference type="GO" id="GO:0004553">
    <property type="term" value="F:hydrolase activity, hydrolyzing O-glycosyl compounds"/>
    <property type="evidence" value="ECO:0007669"/>
    <property type="project" value="InterPro"/>
</dbReference>
<feature type="domain" description="Glycosyl hydrolases family 2 sugar binding" evidence="4">
    <location>
        <begin position="28"/>
        <end position="218"/>
    </location>
</feature>
<protein>
    <submittedName>
        <fullName evidence="5">Beta-galactosidase</fullName>
    </submittedName>
</protein>
<evidence type="ECO:0000256" key="1">
    <source>
        <dbReference type="ARBA" id="ARBA00007401"/>
    </source>
</evidence>
<evidence type="ECO:0000259" key="3">
    <source>
        <dbReference type="Pfam" id="PF02836"/>
    </source>
</evidence>
<dbReference type="Pfam" id="PF02836">
    <property type="entry name" value="Glyco_hydro_2_C"/>
    <property type="match status" value="1"/>
</dbReference>
<evidence type="ECO:0000313" key="6">
    <source>
        <dbReference type="Proteomes" id="UP000267585"/>
    </source>
</evidence>
<comment type="caution">
    <text evidence="5">The sequence shown here is derived from an EMBL/GenBank/DDBJ whole genome shotgun (WGS) entry which is preliminary data.</text>
</comment>
<dbReference type="InterPro" id="IPR006103">
    <property type="entry name" value="Glyco_hydro_2_cat"/>
</dbReference>
<dbReference type="InterPro" id="IPR006104">
    <property type="entry name" value="Glyco_hydro_2_N"/>
</dbReference>
<proteinExistence type="inferred from homology"/>
<dbReference type="PROSITE" id="PS51257">
    <property type="entry name" value="PROKAR_LIPOPROTEIN"/>
    <property type="match status" value="1"/>
</dbReference>
<dbReference type="Proteomes" id="UP000267585">
    <property type="component" value="Unassembled WGS sequence"/>
</dbReference>
<organism evidence="5 6">
    <name type="scientific">Arenibacter aquaticus</name>
    <dbReference type="NCBI Taxonomy" id="2489054"/>
    <lineage>
        <taxon>Bacteria</taxon>
        <taxon>Pseudomonadati</taxon>
        <taxon>Bacteroidota</taxon>
        <taxon>Flavobacteriia</taxon>
        <taxon>Flavobacteriales</taxon>
        <taxon>Flavobacteriaceae</taxon>
        <taxon>Arenibacter</taxon>
    </lineage>
</organism>
<reference evidence="5 6" key="1">
    <citation type="submission" date="2018-11" db="EMBL/GenBank/DDBJ databases">
        <title>Arenibacter aquaticus sp.nov., a marine bacterium isolated from surface seawater in the South China Sea.</title>
        <authorList>
            <person name="Guo J."/>
            <person name="Sun J."/>
        </authorList>
    </citation>
    <scope>NUCLEOTIDE SEQUENCE [LARGE SCALE GENOMIC DNA]</scope>
    <source>
        <strain evidence="5 6">GUO666</strain>
    </source>
</reference>
<dbReference type="SUPFAM" id="SSF49785">
    <property type="entry name" value="Galactose-binding domain-like"/>
    <property type="match status" value="1"/>
</dbReference>
<name>A0A3S0INS1_9FLAO</name>
<dbReference type="Pfam" id="PF00703">
    <property type="entry name" value="Glyco_hydro_2"/>
    <property type="match status" value="1"/>
</dbReference>
<evidence type="ECO:0000313" key="5">
    <source>
        <dbReference type="EMBL" id="RTE54191.1"/>
    </source>
</evidence>
<dbReference type="RefSeq" id="WP_126160925.1">
    <property type="nucleotide sequence ID" value="NZ_RQPJ01000002.1"/>
</dbReference>
<keyword evidence="6" id="KW-1185">Reference proteome</keyword>
<dbReference type="InterPro" id="IPR013783">
    <property type="entry name" value="Ig-like_fold"/>
</dbReference>
<dbReference type="Gene3D" id="3.20.20.80">
    <property type="entry name" value="Glycosidases"/>
    <property type="match status" value="1"/>
</dbReference>
<sequence>MKFKLLILPIIFLVFSSCEQEQSQEIDLSGEWQFQIDSLDQGVKEQWYTKKLIESVQLPGSMAENGKGNDITVDTHWTGNMWNDSLWYKDPKYAKYRQPGNIKVSFWLSPEKVYTGPAWYQRKVSIPKSWNTQHINLHLERAHWETTVWIDQQKIGTQNSLGTPHDYNLGDYLTPGEHTITIRVDNRVKDIDPGVDAHSISDNTQTNWNGIVGDIKLTATSSINFQNIKIFPNVARKMVTVKGELRNYSGSAQECKIILQAREVNGSQKNLPETIKKIDIDSEGRFEIEYPMGHSPLLWDEFNPNLYTMQLRLESKLGINQKKVTFGMRDFKVDGKHFSMNGRPVFLRGTLECSIFPLTGYPPTNVEEWKRILKTIKNYGLNHMRFHSYCPPEAAFEAADEMGVYIQVEASAWANIGDEKPIDQWIYKEAEAIINAYGNHPSFVMMAYGNEPSGDNHAAYLKDFVEHFKNMDNRRLYTSGAGWPLLDNLDYYNHKGPRIQGWAQELNSIINAEPPQTEFDYDQLIQETPMPYVSHEMGQWCAYPNFKEMSKYTGVLKPKNFEIFKETLEDNHLGHLADSLLLASGKLQVLCYKADIEAALRTKEMAGFQLLDLHDFPGQGTALVGVLDAFWEEKGYVTADEFREFNSETVPLARLAKRIFLNNETLKTNIEVAHYGATPLNDITPTWELSDKNGVLYAKGEFTKTNIPIGNGFNLGEISVDLNKSDRAQKLVLTVRVGEHKNSWDLWVYPAQNKPIAKVDQIMVVQKFDERTINHLKNGGNILLNITKGDIAPKKGGDIGVGFSSIFWNTSWTNGQKPHTLGILTNPEHPALSEFPTEYHSNWQWWDAMSHSNAIVLDDFTPDLVPIVRIVDDWFENRRTALLFEVKVGKGKLLVSGIDLHSDLAQRPEARQLLYSLKKYMSSDQFDPAITMESDDIKSLFTY</sequence>
<dbReference type="GO" id="GO:0005975">
    <property type="term" value="P:carbohydrate metabolic process"/>
    <property type="evidence" value="ECO:0007669"/>
    <property type="project" value="InterPro"/>
</dbReference>
<accession>A0A3S0INS1</accession>
<dbReference type="Gene3D" id="2.60.40.10">
    <property type="entry name" value="Immunoglobulins"/>
    <property type="match status" value="1"/>
</dbReference>
<gene>
    <name evidence="5" type="ORF">EHW67_03220</name>
</gene>